<dbReference type="Proteomes" id="UP000254875">
    <property type="component" value="Unassembled WGS sequence"/>
</dbReference>
<protein>
    <submittedName>
        <fullName evidence="1">Uncharacterized protein</fullName>
    </submittedName>
</protein>
<dbReference type="EMBL" id="QHKS01000018">
    <property type="protein sequence ID" value="RDK00035.1"/>
    <property type="molecule type" value="Genomic_DNA"/>
</dbReference>
<dbReference type="AlphaFoldDB" id="A0A370N3C9"/>
<evidence type="ECO:0000313" key="2">
    <source>
        <dbReference type="Proteomes" id="UP000254875"/>
    </source>
</evidence>
<gene>
    <name evidence="1" type="ORF">DLM46_25355</name>
</gene>
<reference evidence="2" key="1">
    <citation type="submission" date="2018-05" db="EMBL/GenBank/DDBJ databases">
        <authorList>
            <person name="Feng T."/>
        </authorList>
    </citation>
    <scope>NUCLEOTIDE SEQUENCE [LARGE SCALE GENOMIC DNA]</scope>
    <source>
        <strain evidence="2">S27</strain>
    </source>
</reference>
<accession>A0A370N3C9</accession>
<proteinExistence type="predicted"/>
<keyword evidence="2" id="KW-1185">Reference proteome</keyword>
<evidence type="ECO:0000313" key="1">
    <source>
        <dbReference type="EMBL" id="RDK00035.1"/>
    </source>
</evidence>
<dbReference type="RefSeq" id="WP_115105141.1">
    <property type="nucleotide sequence ID" value="NZ_QHKS01000018.1"/>
</dbReference>
<name>A0A370N3C9_9BURK</name>
<organism evidence="1 2">
    <name type="scientific">Paraburkholderia lacunae</name>
    <dbReference type="NCBI Taxonomy" id="2211104"/>
    <lineage>
        <taxon>Bacteria</taxon>
        <taxon>Pseudomonadati</taxon>
        <taxon>Pseudomonadota</taxon>
        <taxon>Betaproteobacteria</taxon>
        <taxon>Burkholderiales</taxon>
        <taxon>Burkholderiaceae</taxon>
        <taxon>Paraburkholderia</taxon>
    </lineage>
</organism>
<sequence>MVLVAAGNASASSDGIRGSAPAYTCTHLTRALVRAPGALVHYDDIGENPKFDIASGNVAPDRTIGIVQAE</sequence>
<comment type="caution">
    <text evidence="1">The sequence shown here is derived from an EMBL/GenBank/DDBJ whole genome shotgun (WGS) entry which is preliminary data.</text>
</comment>